<dbReference type="RefSeq" id="WP_377212454.1">
    <property type="nucleotide sequence ID" value="NZ_JBHTJV010000009.1"/>
</dbReference>
<evidence type="ECO:0000259" key="5">
    <source>
        <dbReference type="Pfam" id="PF06803"/>
    </source>
</evidence>
<comment type="subcellular location">
    <subcellularLocation>
        <location evidence="1">Endomembrane system</location>
        <topology evidence="1">Multi-pass membrane protein</topology>
    </subcellularLocation>
</comment>
<dbReference type="InterPro" id="IPR010652">
    <property type="entry name" value="DUF1232"/>
</dbReference>
<proteinExistence type="predicted"/>
<dbReference type="Pfam" id="PF06803">
    <property type="entry name" value="DUF1232"/>
    <property type="match status" value="1"/>
</dbReference>
<evidence type="ECO:0000256" key="4">
    <source>
        <dbReference type="ARBA" id="ARBA00023136"/>
    </source>
</evidence>
<evidence type="ECO:0000256" key="3">
    <source>
        <dbReference type="ARBA" id="ARBA00022989"/>
    </source>
</evidence>
<evidence type="ECO:0000313" key="6">
    <source>
        <dbReference type="EMBL" id="MFD0916595.1"/>
    </source>
</evidence>
<dbReference type="InterPro" id="IPR016983">
    <property type="entry name" value="UCP031804"/>
</dbReference>
<dbReference type="Proteomes" id="UP001597101">
    <property type="component" value="Unassembled WGS sequence"/>
</dbReference>
<feature type="domain" description="DUF1232" evidence="5">
    <location>
        <begin position="63"/>
        <end position="97"/>
    </location>
</feature>
<protein>
    <submittedName>
        <fullName evidence="6">YkvA family protein</fullName>
    </submittedName>
</protein>
<dbReference type="PIRSF" id="PIRSF031804">
    <property type="entry name" value="UCP031804"/>
    <property type="match status" value="1"/>
</dbReference>
<keyword evidence="2" id="KW-0812">Transmembrane</keyword>
<evidence type="ECO:0000256" key="2">
    <source>
        <dbReference type="ARBA" id="ARBA00022692"/>
    </source>
</evidence>
<reference evidence="7" key="1">
    <citation type="journal article" date="2019" name="Int. J. Syst. Evol. Microbiol.">
        <title>The Global Catalogue of Microorganisms (GCM) 10K type strain sequencing project: providing services to taxonomists for standard genome sequencing and annotation.</title>
        <authorList>
            <consortium name="The Broad Institute Genomics Platform"/>
            <consortium name="The Broad Institute Genome Sequencing Center for Infectious Disease"/>
            <person name="Wu L."/>
            <person name="Ma J."/>
        </authorList>
    </citation>
    <scope>NUCLEOTIDE SEQUENCE [LARGE SCALE GENOMIC DNA]</scope>
    <source>
        <strain evidence="7">CCUG 60023</strain>
    </source>
</reference>
<sequence length="125" mass="14073">MDKSKIDDILLPVPLEEQERRENKVKSEFWPKMRSFAAQIPFAEDAAAAWYCATDKNTPLKVRGTLFAALAYFIMPIDVVPDILAFIGFTDDTAVLMAALALVSQNITEEHREKAREALSQKTEV</sequence>
<comment type="caution">
    <text evidence="6">The sequence shown here is derived from an EMBL/GenBank/DDBJ whole genome shotgun (WGS) entry which is preliminary data.</text>
</comment>
<organism evidence="6 7">
    <name type="scientific">Pseudahrensia aquimaris</name>
    <dbReference type="NCBI Taxonomy" id="744461"/>
    <lineage>
        <taxon>Bacteria</taxon>
        <taxon>Pseudomonadati</taxon>
        <taxon>Pseudomonadota</taxon>
        <taxon>Alphaproteobacteria</taxon>
        <taxon>Hyphomicrobiales</taxon>
        <taxon>Ahrensiaceae</taxon>
        <taxon>Pseudahrensia</taxon>
    </lineage>
</organism>
<gene>
    <name evidence="6" type="ORF">ACFQ14_09270</name>
</gene>
<evidence type="ECO:0000256" key="1">
    <source>
        <dbReference type="ARBA" id="ARBA00004127"/>
    </source>
</evidence>
<name>A0ABW3FI64_9HYPH</name>
<dbReference type="EMBL" id="JBHTJV010000009">
    <property type="protein sequence ID" value="MFD0916595.1"/>
    <property type="molecule type" value="Genomic_DNA"/>
</dbReference>
<accession>A0ABW3FI64</accession>
<keyword evidence="4" id="KW-0472">Membrane</keyword>
<keyword evidence="7" id="KW-1185">Reference proteome</keyword>
<evidence type="ECO:0000313" key="7">
    <source>
        <dbReference type="Proteomes" id="UP001597101"/>
    </source>
</evidence>
<keyword evidence="3" id="KW-1133">Transmembrane helix</keyword>